<protein>
    <submittedName>
        <fullName evidence="2">Carbohydrate ABC transporter substrate-binding protein</fullName>
    </submittedName>
</protein>
<dbReference type="SUPFAM" id="SSF53850">
    <property type="entry name" value="Periplasmic binding protein-like II"/>
    <property type="match status" value="1"/>
</dbReference>
<comment type="caution">
    <text evidence="2">The sequence shown here is derived from an EMBL/GenBank/DDBJ whole genome shotgun (WGS) entry which is preliminary data.</text>
</comment>
<keyword evidence="1" id="KW-0472">Membrane</keyword>
<dbReference type="SUPFAM" id="SSF55816">
    <property type="entry name" value="5'-nucleotidase (syn. UDP-sugar hydrolase), C-terminal domain"/>
    <property type="match status" value="1"/>
</dbReference>
<organism evidence="2 3">
    <name type="scientific">Lachnospira eligens</name>
    <dbReference type="NCBI Taxonomy" id="39485"/>
    <lineage>
        <taxon>Bacteria</taxon>
        <taxon>Bacillati</taxon>
        <taxon>Bacillota</taxon>
        <taxon>Clostridia</taxon>
        <taxon>Lachnospirales</taxon>
        <taxon>Lachnospiraceae</taxon>
        <taxon>Lachnospira</taxon>
    </lineage>
</organism>
<evidence type="ECO:0000313" key="2">
    <source>
        <dbReference type="EMBL" id="RHC11914.1"/>
    </source>
</evidence>
<keyword evidence="1" id="KW-1133">Transmembrane helix</keyword>
<gene>
    <name evidence="2" type="ORF">DW858_11815</name>
</gene>
<proteinExistence type="predicted"/>
<dbReference type="GO" id="GO:0016787">
    <property type="term" value="F:hydrolase activity"/>
    <property type="evidence" value="ECO:0007669"/>
    <property type="project" value="InterPro"/>
</dbReference>
<dbReference type="Proteomes" id="UP000285844">
    <property type="component" value="Unassembled WGS sequence"/>
</dbReference>
<reference evidence="2 3" key="1">
    <citation type="submission" date="2018-08" db="EMBL/GenBank/DDBJ databases">
        <title>A genome reference for cultivated species of the human gut microbiota.</title>
        <authorList>
            <person name="Zou Y."/>
            <person name="Xue W."/>
            <person name="Luo G."/>
        </authorList>
    </citation>
    <scope>NUCLEOTIDE SEQUENCE [LARGE SCALE GENOMIC DNA]</scope>
    <source>
        <strain evidence="2 3">AM37-3BH</strain>
    </source>
</reference>
<dbReference type="InterPro" id="IPR036907">
    <property type="entry name" value="5'-Nucleotdase_C_sf"/>
</dbReference>
<sequence length="680" mass="76613">MAANSAFHAGFLLISPHIRHNSTCIRCIIYIKHKGKVFLEDRMKRIICVLLLTVLIVSMLLSCSIPLRNSGKEKQRIVVQLDQDYWLASVGKMLKEHFPDVEFDFVISRGGAQYLNDAALNDDLADIIIDASSWTQTSSSDDDYDINPRDYLYDFSCTDITNMFYKVYLDGFTNEDGSVNWLPGAASVEGILANTAVFEKYGIELPHDYVTFVEACNKFSEYGIRGFATDYKYDYTDSYMLQAWSIPLLQSTEGRIWRYEAMDGNIDHIPDELGVKLFSRIGQVLKDTDAQADDTKRGYSSIFQDFVSGKIAMIRQSTNIAEYQDEGMNNLILLPYFGETDNDNWYFSTPGYSIAMNGKLKGAGKKEELALDIVRYMFGSDVMNAMADRIQSVVVYNKDVNVDVQDIFSNLIPYIESNHMYTYIRNDSVCRASCAAVQKMLAGDVDATRAVEVFNNNYNAVKEKSPVITTFDREYQWRISDTGSEAFSVRVNTLREICNVDMLIAPAAMNAGDIYKGSYTAAQLQALLMGGGVKFYTKDATGAEIKDVVRCLVEGCGWDDDPISWDTLPASSGFTMKISRDDKGDMHLEDILTDGKSVEDEKIYSFCYVDVSGHTLLERAYNYDMSKHGGVHMYKAEADIREGEKYDGYIAHTTNVAQQWIKYFSDGGRLAAPEAYIQKS</sequence>
<evidence type="ECO:0000256" key="1">
    <source>
        <dbReference type="SAM" id="Phobius"/>
    </source>
</evidence>
<evidence type="ECO:0000313" key="3">
    <source>
        <dbReference type="Proteomes" id="UP000285844"/>
    </source>
</evidence>
<dbReference type="EMBL" id="QSHM01000016">
    <property type="protein sequence ID" value="RHC11914.1"/>
    <property type="molecule type" value="Genomic_DNA"/>
</dbReference>
<dbReference type="GO" id="GO:0009166">
    <property type="term" value="P:nucleotide catabolic process"/>
    <property type="evidence" value="ECO:0007669"/>
    <property type="project" value="InterPro"/>
</dbReference>
<dbReference type="Gene3D" id="3.90.780.10">
    <property type="entry name" value="5'-Nucleotidase, C-terminal domain"/>
    <property type="match status" value="1"/>
</dbReference>
<dbReference type="AlphaFoldDB" id="A0A413YS82"/>
<feature type="transmembrane region" description="Helical" evidence="1">
    <location>
        <begin position="46"/>
        <end position="67"/>
    </location>
</feature>
<keyword evidence="1" id="KW-0812">Transmembrane</keyword>
<accession>A0A413YS82</accession>
<dbReference type="Gene3D" id="3.40.190.10">
    <property type="entry name" value="Periplasmic binding protein-like II"/>
    <property type="match status" value="2"/>
</dbReference>
<name>A0A413YS82_9FIRM</name>